<dbReference type="SUPFAM" id="SSF54928">
    <property type="entry name" value="RNA-binding domain, RBD"/>
    <property type="match status" value="1"/>
</dbReference>
<evidence type="ECO:0000313" key="10">
    <source>
        <dbReference type="Proteomes" id="UP001195483"/>
    </source>
</evidence>
<name>A0AAE0VT53_9BIVA</name>
<evidence type="ECO:0000259" key="8">
    <source>
        <dbReference type="PROSITE" id="PS50102"/>
    </source>
</evidence>
<dbReference type="AlphaFoldDB" id="A0AAE0VT53"/>
<feature type="domain" description="RRM" evidence="8">
    <location>
        <begin position="79"/>
        <end position="151"/>
    </location>
</feature>
<dbReference type="InterPro" id="IPR004087">
    <property type="entry name" value="KH_dom"/>
</dbReference>
<dbReference type="Proteomes" id="UP001195483">
    <property type="component" value="Unassembled WGS sequence"/>
</dbReference>
<keyword evidence="2" id="KW-0813">Transport</keyword>
<sequence length="626" mass="68800">MFKVYVGNLDPKVDKETLRGVFEEEGIVVDNVVVKRGFAFVDCPDQANVDRAIDKLNGYQIQDSVMQVEPAISRRRRVNKIQIRNLSPHVSSEEIQQLVSTLGPVQKCELAGAEGVVYATFENPDHAHEAVSRLNGMDYQGCILKVDLADKGLRRKRLPDRRPEVDYANNRGGDYGNSRGGDYGNSRGGDFSNSRGGPRNRVQRGPNNNNLSNRQELPLRILVGSEFVGAIIGRQGQTIQKITSDTRARVDIHRRDNLASSETVITIKGSPESCTGACKEIMKVVQQEAQSLNKGEYPIKLLCPNNLCGRIIGKGGSVIKSFMEESGSHIVVSSTTDASNFYVDRVITITGSLENATKAETLVSEKMRKCFEQDMQNYSNQMNMFGNYGGPSVMPNFAGGNYPSPRSPFQYSQQAQMGNTFYPGLFSGPTQQPPQQLEITYLYIPESTVGAVIGSKGSNIKNIMRLSNARIKILAQNKNGETNGEKRGPSGRTEERKVIITGTPEAQWKAQFYIVEKIKTEGGFAAMEDVHLRSEIMVPKTLIGRIIGKGGQNVKEMQRVSGAIVKTPDTKTFPDAEEVPVTIIGHFYASQSAQRRIRALVIQSGQGSSGQGQGAGRRPMQQQNGN</sequence>
<dbReference type="InterPro" id="IPR012677">
    <property type="entry name" value="Nucleotide-bd_a/b_plait_sf"/>
</dbReference>
<dbReference type="InterPro" id="IPR035979">
    <property type="entry name" value="RBD_domain_sf"/>
</dbReference>
<keyword evidence="5" id="KW-0810">Translation regulation</keyword>
<dbReference type="CDD" id="cd22401">
    <property type="entry name" value="KH-I_IGF2BP_rpt2"/>
    <property type="match status" value="1"/>
</dbReference>
<feature type="region of interest" description="Disordered" evidence="7">
    <location>
        <begin position="604"/>
        <end position="626"/>
    </location>
</feature>
<organism evidence="9 10">
    <name type="scientific">Potamilus streckersoni</name>
    <dbReference type="NCBI Taxonomy" id="2493646"/>
    <lineage>
        <taxon>Eukaryota</taxon>
        <taxon>Metazoa</taxon>
        <taxon>Spiralia</taxon>
        <taxon>Lophotrochozoa</taxon>
        <taxon>Mollusca</taxon>
        <taxon>Bivalvia</taxon>
        <taxon>Autobranchia</taxon>
        <taxon>Heteroconchia</taxon>
        <taxon>Palaeoheterodonta</taxon>
        <taxon>Unionida</taxon>
        <taxon>Unionoidea</taxon>
        <taxon>Unionidae</taxon>
        <taxon>Ambleminae</taxon>
        <taxon>Lampsilini</taxon>
        <taxon>Potamilus</taxon>
    </lineage>
</organism>
<dbReference type="CDD" id="cd22402">
    <property type="entry name" value="KH-I_IGF2BP_rpt3"/>
    <property type="match status" value="1"/>
</dbReference>
<reference evidence="9" key="2">
    <citation type="journal article" date="2021" name="Genome Biol. Evol.">
        <title>Developing a high-quality reference genome for a parasitic bivalve with doubly uniparental inheritance (Bivalvia: Unionida).</title>
        <authorList>
            <person name="Smith C.H."/>
        </authorList>
    </citation>
    <scope>NUCLEOTIDE SEQUENCE</scope>
    <source>
        <strain evidence="9">CHS0354</strain>
        <tissue evidence="9">Mantle</tissue>
    </source>
</reference>
<reference evidence="9" key="1">
    <citation type="journal article" date="2021" name="Genome Biol. Evol.">
        <title>A High-Quality Reference Genome for a Parasitic Bivalve with Doubly Uniparental Inheritance (Bivalvia: Unionida).</title>
        <authorList>
            <person name="Smith C.H."/>
        </authorList>
    </citation>
    <scope>NUCLEOTIDE SEQUENCE</scope>
    <source>
        <strain evidence="9">CHS0354</strain>
    </source>
</reference>
<dbReference type="EMBL" id="JAEAOA010000745">
    <property type="protein sequence ID" value="KAK3588197.1"/>
    <property type="molecule type" value="Genomic_DNA"/>
</dbReference>
<dbReference type="InterPro" id="IPR000504">
    <property type="entry name" value="RRM_dom"/>
</dbReference>
<dbReference type="GO" id="GO:0003723">
    <property type="term" value="F:RNA binding"/>
    <property type="evidence" value="ECO:0007669"/>
    <property type="project" value="UniProtKB-UniRule"/>
</dbReference>
<protein>
    <recommendedName>
        <fullName evidence="8">RRM domain-containing protein</fullName>
    </recommendedName>
</protein>
<dbReference type="InterPro" id="IPR004088">
    <property type="entry name" value="KH_dom_type_1"/>
</dbReference>
<dbReference type="SUPFAM" id="SSF54791">
    <property type="entry name" value="Eukaryotic type KH-domain (KH-domain type I)"/>
    <property type="match status" value="4"/>
</dbReference>
<dbReference type="GO" id="GO:0051028">
    <property type="term" value="P:mRNA transport"/>
    <property type="evidence" value="ECO:0007669"/>
    <property type="project" value="UniProtKB-KW"/>
</dbReference>
<evidence type="ECO:0000256" key="6">
    <source>
        <dbReference type="PROSITE-ProRule" id="PRU00176"/>
    </source>
</evidence>
<accession>A0AAE0VT53</accession>
<dbReference type="Pfam" id="PF00076">
    <property type="entry name" value="RRM_1"/>
    <property type="match status" value="2"/>
</dbReference>
<feature type="domain" description="RRM" evidence="8">
    <location>
        <begin position="2"/>
        <end position="73"/>
    </location>
</feature>
<proteinExistence type="inferred from homology"/>
<dbReference type="PANTHER" id="PTHR10288">
    <property type="entry name" value="KH DOMAIN CONTAINING RNA BINDING PROTEIN"/>
    <property type="match status" value="1"/>
</dbReference>
<dbReference type="Gene3D" id="3.30.310.210">
    <property type="match status" value="1"/>
</dbReference>
<keyword evidence="4" id="KW-0509">mRNA transport</keyword>
<keyword evidence="10" id="KW-1185">Reference proteome</keyword>
<dbReference type="CDD" id="cd12358">
    <property type="entry name" value="RRM1_VICKZ"/>
    <property type="match status" value="1"/>
</dbReference>
<dbReference type="PROSITE" id="PS50084">
    <property type="entry name" value="KH_TYPE_1"/>
    <property type="match status" value="4"/>
</dbReference>
<dbReference type="Gene3D" id="3.30.70.330">
    <property type="match status" value="2"/>
</dbReference>
<evidence type="ECO:0000256" key="5">
    <source>
        <dbReference type="ARBA" id="ARBA00022845"/>
    </source>
</evidence>
<feature type="compositionally biased region" description="Gly residues" evidence="7">
    <location>
        <begin position="173"/>
        <end position="187"/>
    </location>
</feature>
<dbReference type="GO" id="GO:0006417">
    <property type="term" value="P:regulation of translation"/>
    <property type="evidence" value="ECO:0007669"/>
    <property type="project" value="UniProtKB-KW"/>
</dbReference>
<dbReference type="PROSITE" id="PS50102">
    <property type="entry name" value="RRM"/>
    <property type="match status" value="2"/>
</dbReference>
<keyword evidence="3" id="KW-0677">Repeat</keyword>
<evidence type="ECO:0000256" key="7">
    <source>
        <dbReference type="SAM" id="MobiDB-lite"/>
    </source>
</evidence>
<keyword evidence="6" id="KW-0694">RNA-binding</keyword>
<evidence type="ECO:0000256" key="3">
    <source>
        <dbReference type="ARBA" id="ARBA00022737"/>
    </source>
</evidence>
<comment type="caution">
    <text evidence="9">The sequence shown here is derived from an EMBL/GenBank/DDBJ whole genome shotgun (WGS) entry which is preliminary data.</text>
</comment>
<dbReference type="SMART" id="SM00322">
    <property type="entry name" value="KH"/>
    <property type="match status" value="4"/>
</dbReference>
<feature type="region of interest" description="Disordered" evidence="7">
    <location>
        <begin position="155"/>
        <end position="213"/>
    </location>
</feature>
<dbReference type="SMART" id="SM00360">
    <property type="entry name" value="RRM"/>
    <property type="match status" value="2"/>
</dbReference>
<dbReference type="InterPro" id="IPR036612">
    <property type="entry name" value="KH_dom_type_1_sf"/>
</dbReference>
<evidence type="ECO:0000256" key="1">
    <source>
        <dbReference type="ARBA" id="ARBA00009094"/>
    </source>
</evidence>
<dbReference type="Pfam" id="PF00013">
    <property type="entry name" value="KH_1"/>
    <property type="match status" value="4"/>
</dbReference>
<dbReference type="CDD" id="cd22400">
    <property type="entry name" value="KH-I_IGF2BP_rpt1"/>
    <property type="match status" value="1"/>
</dbReference>
<dbReference type="Gene3D" id="3.30.1370.10">
    <property type="entry name" value="K Homology domain, type 1"/>
    <property type="match status" value="2"/>
</dbReference>
<gene>
    <name evidence="9" type="ORF">CHS0354_012260</name>
</gene>
<evidence type="ECO:0000256" key="2">
    <source>
        <dbReference type="ARBA" id="ARBA00022448"/>
    </source>
</evidence>
<evidence type="ECO:0000313" key="9">
    <source>
        <dbReference type="EMBL" id="KAK3588197.1"/>
    </source>
</evidence>
<dbReference type="CDD" id="cd22403">
    <property type="entry name" value="KH-I_IGF2BP_rpt4"/>
    <property type="match status" value="1"/>
</dbReference>
<reference evidence="9" key="3">
    <citation type="submission" date="2023-05" db="EMBL/GenBank/DDBJ databases">
        <authorList>
            <person name="Smith C.H."/>
        </authorList>
    </citation>
    <scope>NUCLEOTIDE SEQUENCE</scope>
    <source>
        <strain evidence="9">CHS0354</strain>
        <tissue evidence="9">Mantle</tissue>
    </source>
</reference>
<comment type="similarity">
    <text evidence="1">Belongs to the RRM IMP/VICKZ family.</text>
</comment>
<evidence type="ECO:0000256" key="4">
    <source>
        <dbReference type="ARBA" id="ARBA00022816"/>
    </source>
</evidence>